<dbReference type="AlphaFoldDB" id="A0A4U0WSZ3"/>
<dbReference type="EMBL" id="NAJQ01000798">
    <property type="protein sequence ID" value="TKA64785.1"/>
    <property type="molecule type" value="Genomic_DNA"/>
</dbReference>
<feature type="region of interest" description="Disordered" evidence="1">
    <location>
        <begin position="109"/>
        <end position="194"/>
    </location>
</feature>
<protein>
    <recommendedName>
        <fullName evidence="4">Conidiation-specific protein 10</fullName>
    </recommendedName>
</protein>
<dbReference type="InterPro" id="IPR019626">
    <property type="entry name" value="Stress-induced_KGG_rpt"/>
</dbReference>
<feature type="compositionally biased region" description="Polar residues" evidence="1">
    <location>
        <begin position="1"/>
        <end position="10"/>
    </location>
</feature>
<comment type="caution">
    <text evidence="2">The sequence shown here is derived from an EMBL/GenBank/DDBJ whole genome shotgun (WGS) entry which is preliminary data.</text>
</comment>
<dbReference type="STRING" id="329884.A0A4U0WSZ3"/>
<evidence type="ECO:0000313" key="2">
    <source>
        <dbReference type="EMBL" id="TKA64785.1"/>
    </source>
</evidence>
<dbReference type="OrthoDB" id="2137750at2759"/>
<feature type="compositionally biased region" description="Basic and acidic residues" evidence="1">
    <location>
        <begin position="73"/>
        <end position="87"/>
    </location>
</feature>
<evidence type="ECO:0000313" key="3">
    <source>
        <dbReference type="Proteomes" id="UP000309340"/>
    </source>
</evidence>
<name>A0A4U0WSZ3_9PEZI</name>
<feature type="compositionally biased region" description="Basic and acidic residues" evidence="1">
    <location>
        <begin position="128"/>
        <end position="154"/>
    </location>
</feature>
<evidence type="ECO:0008006" key="4">
    <source>
        <dbReference type="Google" id="ProtNLM"/>
    </source>
</evidence>
<keyword evidence="3" id="KW-1185">Reference proteome</keyword>
<reference evidence="2 3" key="1">
    <citation type="submission" date="2017-03" db="EMBL/GenBank/DDBJ databases">
        <title>Genomes of endolithic fungi from Antarctica.</title>
        <authorList>
            <person name="Coleine C."/>
            <person name="Masonjones S."/>
            <person name="Stajich J.E."/>
        </authorList>
    </citation>
    <scope>NUCLEOTIDE SEQUENCE [LARGE SCALE GENOMIC DNA]</scope>
    <source>
        <strain evidence="2 3">CCFEE 5184</strain>
    </source>
</reference>
<dbReference type="Proteomes" id="UP000309340">
    <property type="component" value="Unassembled WGS sequence"/>
</dbReference>
<proteinExistence type="predicted"/>
<dbReference type="Pfam" id="PF10685">
    <property type="entry name" value="KGG"/>
    <property type="match status" value="1"/>
</dbReference>
<feature type="region of interest" description="Disordered" evidence="1">
    <location>
        <begin position="1"/>
        <end position="96"/>
    </location>
</feature>
<evidence type="ECO:0000256" key="1">
    <source>
        <dbReference type="SAM" id="MobiDB-lite"/>
    </source>
</evidence>
<gene>
    <name evidence="2" type="ORF">B0A55_08972</name>
</gene>
<sequence length="194" mass="19696">MSTTNTNPGNFANRDPEEVKAIASMGGKASHGGHTEKTSEREESAAAPGRNPDGTFAKGSEAAKAAGHVGGMHSHDHDGVTKGEKGSEGGVQDDVRFPYVTVPDVVCTDGVPQDAGRNADGTFAKGSDAAKEAGHKGGMHSHDHGKDGMAKEESVSELEVQDDDAGRNADGTFTKGSGAAKEAGHKGGLSHAGH</sequence>
<feature type="compositionally biased region" description="Basic and acidic residues" evidence="1">
    <location>
        <begin position="33"/>
        <end position="44"/>
    </location>
</feature>
<organism evidence="2 3">
    <name type="scientific">Friedmanniomyces simplex</name>
    <dbReference type="NCBI Taxonomy" id="329884"/>
    <lineage>
        <taxon>Eukaryota</taxon>
        <taxon>Fungi</taxon>
        <taxon>Dikarya</taxon>
        <taxon>Ascomycota</taxon>
        <taxon>Pezizomycotina</taxon>
        <taxon>Dothideomycetes</taxon>
        <taxon>Dothideomycetidae</taxon>
        <taxon>Mycosphaerellales</taxon>
        <taxon>Teratosphaeriaceae</taxon>
        <taxon>Friedmanniomyces</taxon>
    </lineage>
</organism>
<accession>A0A4U0WSZ3</accession>